<dbReference type="RefSeq" id="WP_049966558.1">
    <property type="nucleotide sequence ID" value="NZ_CP101873.1"/>
</dbReference>
<keyword evidence="2" id="KW-1185">Reference proteome</keyword>
<dbReference type="Proteomes" id="UP001224926">
    <property type="component" value="Chromosome"/>
</dbReference>
<dbReference type="AlphaFoldDB" id="A0AAF0SYM7"/>
<protein>
    <submittedName>
        <fullName evidence="1">Uncharacterized protein</fullName>
    </submittedName>
</protein>
<dbReference type="EMBL" id="CP101873">
    <property type="protein sequence ID" value="WMT07276.1"/>
    <property type="molecule type" value="Genomic_DNA"/>
</dbReference>
<organism evidence="1 2">
    <name type="scientific">Natrinema thermotolerans</name>
    <dbReference type="NCBI Taxonomy" id="121872"/>
    <lineage>
        <taxon>Archaea</taxon>
        <taxon>Methanobacteriati</taxon>
        <taxon>Methanobacteriota</taxon>
        <taxon>Stenosarchaea group</taxon>
        <taxon>Halobacteria</taxon>
        <taxon>Halobacteriales</taxon>
        <taxon>Natrialbaceae</taxon>
        <taxon>Natrinema</taxon>
    </lineage>
</organism>
<name>A0AAF0SYM7_9EURY</name>
<evidence type="ECO:0000313" key="1">
    <source>
        <dbReference type="EMBL" id="WMT07276.1"/>
    </source>
</evidence>
<gene>
    <name evidence="1" type="ORF">NP511_18035</name>
</gene>
<accession>A0AAF0SYM7</accession>
<dbReference type="GeneID" id="39864365"/>
<sequence length="118" mass="13229">MFLDAIGDCDECGSDAFFEYMDTTYCVRHSSAINSVDPDKVDRIADNLEDIDGVATVEPWSMAFIVVVPAGDEIPWTVHDVADEHGYRVSNGEPEQGSIVEPKDTTFPYRDMEEYLSR</sequence>
<evidence type="ECO:0000313" key="2">
    <source>
        <dbReference type="Proteomes" id="UP001224926"/>
    </source>
</evidence>
<dbReference type="GeneID" id="84215882"/>
<reference evidence="1 2" key="1">
    <citation type="submission" date="2022-07" db="EMBL/GenBank/DDBJ databases">
        <title>Two temperate virus in Haloterrigena jeotgali A29.</title>
        <authorList>
            <person name="Deng X."/>
        </authorList>
    </citation>
    <scope>NUCLEOTIDE SEQUENCE [LARGE SCALE GENOMIC DNA]</scope>
    <source>
        <strain evidence="1 2">A29</strain>
    </source>
</reference>
<proteinExistence type="predicted"/>